<protein>
    <submittedName>
        <fullName evidence="4">CAP domain-containing protein</fullName>
    </submittedName>
</protein>
<dbReference type="InterPro" id="IPR018244">
    <property type="entry name" value="Allrgn_V5/Tpx1_CS"/>
</dbReference>
<organism evidence="4 5">
    <name type="scientific">Microdochium trichocladiopsis</name>
    <dbReference type="NCBI Taxonomy" id="1682393"/>
    <lineage>
        <taxon>Eukaryota</taxon>
        <taxon>Fungi</taxon>
        <taxon>Dikarya</taxon>
        <taxon>Ascomycota</taxon>
        <taxon>Pezizomycotina</taxon>
        <taxon>Sordariomycetes</taxon>
        <taxon>Xylariomycetidae</taxon>
        <taxon>Xylariales</taxon>
        <taxon>Microdochiaceae</taxon>
        <taxon>Microdochium</taxon>
    </lineage>
</organism>
<evidence type="ECO:0000259" key="3">
    <source>
        <dbReference type="SMART" id="SM00198"/>
    </source>
</evidence>
<evidence type="ECO:0000313" key="5">
    <source>
        <dbReference type="Proteomes" id="UP000756346"/>
    </source>
</evidence>
<keyword evidence="5" id="KW-1185">Reference proteome</keyword>
<dbReference type="RefSeq" id="XP_046014737.1">
    <property type="nucleotide sequence ID" value="XM_046153063.1"/>
</dbReference>
<dbReference type="InterPro" id="IPR001283">
    <property type="entry name" value="CRISP-related"/>
</dbReference>
<feature type="domain" description="SCP" evidence="3">
    <location>
        <begin position="61"/>
        <end position="233"/>
    </location>
</feature>
<feature type="signal peptide" evidence="2">
    <location>
        <begin position="1"/>
        <end position="17"/>
    </location>
</feature>
<dbReference type="SMART" id="SM00198">
    <property type="entry name" value="SCP"/>
    <property type="match status" value="1"/>
</dbReference>
<dbReference type="GeneID" id="70182609"/>
<dbReference type="PROSITE" id="PS01009">
    <property type="entry name" value="CRISP_1"/>
    <property type="match status" value="1"/>
</dbReference>
<feature type="compositionally biased region" description="Low complexity" evidence="1">
    <location>
        <begin position="107"/>
        <end position="121"/>
    </location>
</feature>
<evidence type="ECO:0000256" key="1">
    <source>
        <dbReference type="SAM" id="MobiDB-lite"/>
    </source>
</evidence>
<dbReference type="GO" id="GO:0005576">
    <property type="term" value="C:extracellular region"/>
    <property type="evidence" value="ECO:0007669"/>
    <property type="project" value="InterPro"/>
</dbReference>
<evidence type="ECO:0000256" key="2">
    <source>
        <dbReference type="SAM" id="SignalP"/>
    </source>
</evidence>
<dbReference type="SUPFAM" id="SSF55797">
    <property type="entry name" value="PR-1-like"/>
    <property type="match status" value="1"/>
</dbReference>
<evidence type="ECO:0000313" key="4">
    <source>
        <dbReference type="EMBL" id="KAH7034644.1"/>
    </source>
</evidence>
<dbReference type="PANTHER" id="PTHR10334">
    <property type="entry name" value="CYSTEINE-RICH SECRETORY PROTEIN-RELATED"/>
    <property type="match status" value="1"/>
</dbReference>
<keyword evidence="2" id="KW-0732">Signal</keyword>
<feature type="region of interest" description="Disordered" evidence="1">
    <location>
        <begin position="24"/>
        <end position="56"/>
    </location>
</feature>
<gene>
    <name evidence="4" type="ORF">B0I36DRAFT_316690</name>
</gene>
<reference evidence="4" key="1">
    <citation type="journal article" date="2021" name="Nat. Commun.">
        <title>Genetic determinants of endophytism in the Arabidopsis root mycobiome.</title>
        <authorList>
            <person name="Mesny F."/>
            <person name="Miyauchi S."/>
            <person name="Thiergart T."/>
            <person name="Pickel B."/>
            <person name="Atanasova L."/>
            <person name="Karlsson M."/>
            <person name="Huettel B."/>
            <person name="Barry K.W."/>
            <person name="Haridas S."/>
            <person name="Chen C."/>
            <person name="Bauer D."/>
            <person name="Andreopoulos W."/>
            <person name="Pangilinan J."/>
            <person name="LaButti K."/>
            <person name="Riley R."/>
            <person name="Lipzen A."/>
            <person name="Clum A."/>
            <person name="Drula E."/>
            <person name="Henrissat B."/>
            <person name="Kohler A."/>
            <person name="Grigoriev I.V."/>
            <person name="Martin F.M."/>
            <person name="Hacquard S."/>
        </authorList>
    </citation>
    <scope>NUCLEOTIDE SEQUENCE</scope>
    <source>
        <strain evidence="4">MPI-CAGE-CH-0230</strain>
    </source>
</reference>
<dbReference type="InterPro" id="IPR035940">
    <property type="entry name" value="CAP_sf"/>
</dbReference>
<dbReference type="EMBL" id="JAGTJQ010000003">
    <property type="protein sequence ID" value="KAH7034644.1"/>
    <property type="molecule type" value="Genomic_DNA"/>
</dbReference>
<feature type="chain" id="PRO_5040363983" evidence="2">
    <location>
        <begin position="18"/>
        <end position="280"/>
    </location>
</feature>
<dbReference type="Proteomes" id="UP000756346">
    <property type="component" value="Unassembled WGS sequence"/>
</dbReference>
<feature type="region of interest" description="Disordered" evidence="1">
    <location>
        <begin position="101"/>
        <end position="144"/>
    </location>
</feature>
<dbReference type="Gene3D" id="3.40.33.10">
    <property type="entry name" value="CAP"/>
    <property type="match status" value="1"/>
</dbReference>
<dbReference type="AlphaFoldDB" id="A0A9P8YAU3"/>
<dbReference type="Pfam" id="PF00188">
    <property type="entry name" value="CAP"/>
    <property type="match status" value="1"/>
</dbReference>
<comment type="caution">
    <text evidence="4">The sequence shown here is derived from an EMBL/GenBank/DDBJ whole genome shotgun (WGS) entry which is preliminary data.</text>
</comment>
<name>A0A9P8YAU3_9PEZI</name>
<dbReference type="OrthoDB" id="337038at2759"/>
<accession>A0A9P8YAU3</accession>
<proteinExistence type="predicted"/>
<dbReference type="InterPro" id="IPR014044">
    <property type="entry name" value="CAP_dom"/>
</dbReference>
<dbReference type="PRINTS" id="PR00837">
    <property type="entry name" value="V5TPXLIKE"/>
</dbReference>
<sequence>MARTTHILMTLLAITTAQHVSASAGVGAQQPGRRDTHTSTITITSAPPTPSVSPDLTDDKTFTSAVLDTSNHYRSQHGARDLVWNKTLEDFAADYLKEVAPDPGRINNNNNINNNNLGNANSRSKRQGGGNNDDDNNLPQCKFEHSGGPYGENLAIGCHSASGCVSAWGDERKLGYPYGAADGFSMQTGHFSQLVWKNTTAVGCARAECAAGDGWGTGWYLVCEYWPRGNVGGQYGEMVGPYEGSEPLGGGSASLRGRLSGGVGIHWVVVVAVVAVLGLV</sequence>